<dbReference type="EMBL" id="FWYC01000016">
    <property type="protein sequence ID" value="SMD22325.1"/>
    <property type="molecule type" value="Genomic_DNA"/>
</dbReference>
<dbReference type="RefSeq" id="WP_144065644.1">
    <property type="nucleotide sequence ID" value="NZ_FWYC01000016.1"/>
</dbReference>
<name>A0A1W2FK14_9PSEU</name>
<reference evidence="2" key="1">
    <citation type="submission" date="2017-04" db="EMBL/GenBank/DDBJ databases">
        <authorList>
            <person name="Varghese N."/>
            <person name="Submissions S."/>
        </authorList>
    </citation>
    <scope>NUCLEOTIDE SEQUENCE [LARGE SCALE GENOMIC DNA]</scope>
    <source>
        <strain evidence="2">DSM 44073</strain>
    </source>
</reference>
<protein>
    <submittedName>
        <fullName evidence="1">Uncharacterized protein</fullName>
    </submittedName>
</protein>
<dbReference type="Proteomes" id="UP000192840">
    <property type="component" value="Unassembled WGS sequence"/>
</dbReference>
<proteinExistence type="predicted"/>
<dbReference type="AlphaFoldDB" id="A0A1W2FK14"/>
<organism evidence="1 2">
    <name type="scientific">Lentzea albidocapillata</name>
    <dbReference type="NCBI Taxonomy" id="40571"/>
    <lineage>
        <taxon>Bacteria</taxon>
        <taxon>Bacillati</taxon>
        <taxon>Actinomycetota</taxon>
        <taxon>Actinomycetes</taxon>
        <taxon>Pseudonocardiales</taxon>
        <taxon>Pseudonocardiaceae</taxon>
        <taxon>Lentzea</taxon>
    </lineage>
</organism>
<gene>
    <name evidence="1" type="ORF">SAMN05660733_06755</name>
</gene>
<sequence length="92" mass="9779">MLKLLVSPGPEASADIVPWPDLTASAYCLRLNLDPAQIAIHMPDGPNGREELAAFLRKLSQHAGLLAAVLDPQHGAGWVGNLPTQDKSGWMG</sequence>
<keyword evidence="2" id="KW-1185">Reference proteome</keyword>
<accession>A0A1W2FK14</accession>
<evidence type="ECO:0000313" key="1">
    <source>
        <dbReference type="EMBL" id="SMD22325.1"/>
    </source>
</evidence>
<evidence type="ECO:0000313" key="2">
    <source>
        <dbReference type="Proteomes" id="UP000192840"/>
    </source>
</evidence>
<dbReference type="OrthoDB" id="3693463at2"/>